<accession>A0A0B6YXN0</accession>
<evidence type="ECO:0000313" key="2">
    <source>
        <dbReference type="EMBL" id="CEK60887.1"/>
    </source>
</evidence>
<protein>
    <recommendedName>
        <fullName evidence="1">Myb-like domain-containing protein</fullName>
    </recommendedName>
</protein>
<dbReference type="Gene3D" id="1.10.10.60">
    <property type="entry name" value="Homeodomain-like"/>
    <property type="match status" value="1"/>
</dbReference>
<dbReference type="Pfam" id="PF00249">
    <property type="entry name" value="Myb_DNA-binding"/>
    <property type="match status" value="1"/>
</dbReference>
<dbReference type="CDD" id="cd00167">
    <property type="entry name" value="SANT"/>
    <property type="match status" value="1"/>
</dbReference>
<feature type="non-terminal residue" evidence="2">
    <location>
        <position position="1"/>
    </location>
</feature>
<dbReference type="SMART" id="SM00717">
    <property type="entry name" value="SANT"/>
    <property type="match status" value="1"/>
</dbReference>
<dbReference type="PROSITE" id="PS50090">
    <property type="entry name" value="MYB_LIKE"/>
    <property type="match status" value="1"/>
</dbReference>
<dbReference type="InterPro" id="IPR001005">
    <property type="entry name" value="SANT/Myb"/>
</dbReference>
<gene>
    <name evidence="2" type="primary">ORF40644</name>
</gene>
<evidence type="ECO:0000259" key="1">
    <source>
        <dbReference type="PROSITE" id="PS50090"/>
    </source>
</evidence>
<organism evidence="2">
    <name type="scientific">Arion vulgaris</name>
    <dbReference type="NCBI Taxonomy" id="1028688"/>
    <lineage>
        <taxon>Eukaryota</taxon>
        <taxon>Metazoa</taxon>
        <taxon>Spiralia</taxon>
        <taxon>Lophotrochozoa</taxon>
        <taxon>Mollusca</taxon>
        <taxon>Gastropoda</taxon>
        <taxon>Heterobranchia</taxon>
        <taxon>Euthyneura</taxon>
        <taxon>Panpulmonata</taxon>
        <taxon>Eupulmonata</taxon>
        <taxon>Stylommatophora</taxon>
        <taxon>Helicina</taxon>
        <taxon>Arionoidea</taxon>
        <taxon>Arionidae</taxon>
        <taxon>Arion</taxon>
    </lineage>
</organism>
<sequence>RLSKRRKMTDETDSAGLKWTQKEKNLLQRALKEVNGEETENWNKVSQIVMTRSETECQQMYKQNMEKKANKKSKKATSVKS</sequence>
<dbReference type="EMBL" id="HACG01014022">
    <property type="protein sequence ID" value="CEK60887.1"/>
    <property type="molecule type" value="Transcribed_RNA"/>
</dbReference>
<name>A0A0B6YXN0_9EUPU</name>
<dbReference type="InterPro" id="IPR009057">
    <property type="entry name" value="Homeodomain-like_sf"/>
</dbReference>
<dbReference type="AlphaFoldDB" id="A0A0B6YXN0"/>
<feature type="domain" description="Myb-like" evidence="1">
    <location>
        <begin position="18"/>
        <end position="65"/>
    </location>
</feature>
<feature type="non-terminal residue" evidence="2">
    <location>
        <position position="81"/>
    </location>
</feature>
<reference evidence="2" key="1">
    <citation type="submission" date="2014-12" db="EMBL/GenBank/DDBJ databases">
        <title>Insight into the proteome of Arion vulgaris.</title>
        <authorList>
            <person name="Aradska J."/>
            <person name="Bulat T."/>
            <person name="Smidak R."/>
            <person name="Sarate P."/>
            <person name="Gangsoo J."/>
            <person name="Sialana F."/>
            <person name="Bilban M."/>
            <person name="Lubec G."/>
        </authorList>
    </citation>
    <scope>NUCLEOTIDE SEQUENCE</scope>
    <source>
        <tissue evidence="2">Skin</tissue>
    </source>
</reference>
<dbReference type="SUPFAM" id="SSF46689">
    <property type="entry name" value="Homeodomain-like"/>
    <property type="match status" value="1"/>
</dbReference>
<proteinExistence type="predicted"/>